<protein>
    <submittedName>
        <fullName evidence="1">Uncharacterized protein</fullName>
    </submittedName>
</protein>
<sequence>MSRFRIFGLFLIVAALLLVALPAICQEAPA</sequence>
<dbReference type="AlphaFoldDB" id="A0A0F9GHY5"/>
<feature type="non-terminal residue" evidence="1">
    <location>
        <position position="30"/>
    </location>
</feature>
<gene>
    <name evidence="1" type="ORF">LCGC14_2118870</name>
</gene>
<dbReference type="EMBL" id="LAZR01026341">
    <property type="protein sequence ID" value="KKL69045.1"/>
    <property type="molecule type" value="Genomic_DNA"/>
</dbReference>
<comment type="caution">
    <text evidence="1">The sequence shown here is derived from an EMBL/GenBank/DDBJ whole genome shotgun (WGS) entry which is preliminary data.</text>
</comment>
<proteinExistence type="predicted"/>
<organism evidence="1">
    <name type="scientific">marine sediment metagenome</name>
    <dbReference type="NCBI Taxonomy" id="412755"/>
    <lineage>
        <taxon>unclassified sequences</taxon>
        <taxon>metagenomes</taxon>
        <taxon>ecological metagenomes</taxon>
    </lineage>
</organism>
<evidence type="ECO:0000313" key="1">
    <source>
        <dbReference type="EMBL" id="KKL69045.1"/>
    </source>
</evidence>
<reference evidence="1" key="1">
    <citation type="journal article" date="2015" name="Nature">
        <title>Complex archaea that bridge the gap between prokaryotes and eukaryotes.</title>
        <authorList>
            <person name="Spang A."/>
            <person name="Saw J.H."/>
            <person name="Jorgensen S.L."/>
            <person name="Zaremba-Niedzwiedzka K."/>
            <person name="Martijn J."/>
            <person name="Lind A.E."/>
            <person name="van Eijk R."/>
            <person name="Schleper C."/>
            <person name="Guy L."/>
            <person name="Ettema T.J."/>
        </authorList>
    </citation>
    <scope>NUCLEOTIDE SEQUENCE</scope>
</reference>
<name>A0A0F9GHY5_9ZZZZ</name>
<accession>A0A0F9GHY5</accession>